<organism evidence="2 3">
    <name type="scientific">Effusibacillus dendaii</name>
    <dbReference type="NCBI Taxonomy" id="2743772"/>
    <lineage>
        <taxon>Bacteria</taxon>
        <taxon>Bacillati</taxon>
        <taxon>Bacillota</taxon>
        <taxon>Bacilli</taxon>
        <taxon>Bacillales</taxon>
        <taxon>Alicyclobacillaceae</taxon>
        <taxon>Effusibacillus</taxon>
    </lineage>
</organism>
<name>A0A7I8DEG4_9BACL</name>
<dbReference type="EMBL" id="AP023366">
    <property type="protein sequence ID" value="BCJ86301.1"/>
    <property type="molecule type" value="Genomic_DNA"/>
</dbReference>
<keyword evidence="3" id="KW-1185">Reference proteome</keyword>
<evidence type="ECO:0000313" key="3">
    <source>
        <dbReference type="Proteomes" id="UP000593802"/>
    </source>
</evidence>
<gene>
    <name evidence="2" type="ORF">skT53_12860</name>
</gene>
<evidence type="ECO:0000313" key="2">
    <source>
        <dbReference type="EMBL" id="BCJ86301.1"/>
    </source>
</evidence>
<dbReference type="Proteomes" id="UP000593802">
    <property type="component" value="Chromosome"/>
</dbReference>
<protein>
    <submittedName>
        <fullName evidence="2">Uncharacterized protein</fullName>
    </submittedName>
</protein>
<accession>A0A7I8DEG4</accession>
<proteinExistence type="predicted"/>
<dbReference type="KEGG" id="eff:skT53_12860"/>
<reference evidence="2 3" key="1">
    <citation type="submission" date="2020-08" db="EMBL/GenBank/DDBJ databases">
        <title>Complete Genome Sequence of Effusibacillus dendaii Strain skT53, Isolated from Farmland soil.</title>
        <authorList>
            <person name="Konishi T."/>
            <person name="Kawasaki H."/>
        </authorList>
    </citation>
    <scope>NUCLEOTIDE SEQUENCE [LARGE SCALE GENOMIC DNA]</scope>
    <source>
        <strain evidence="3">skT53</strain>
    </source>
</reference>
<dbReference type="AlphaFoldDB" id="A0A7I8DEG4"/>
<evidence type="ECO:0000256" key="1">
    <source>
        <dbReference type="SAM" id="MobiDB-lite"/>
    </source>
</evidence>
<feature type="region of interest" description="Disordered" evidence="1">
    <location>
        <begin position="1"/>
        <end position="23"/>
    </location>
</feature>
<sequence length="104" mass="11461">MKAKSGTGGIKPCWLAESDNPARKGEVPYHEWLCKLGGLGSEERRSRDPRRSHRFRKAVIQTKIAKVKGWVMGGEKSEQGIVVNKVAGKAAMASDPVPRHWGKP</sequence>